<dbReference type="SUPFAM" id="SSF53098">
    <property type="entry name" value="Ribonuclease H-like"/>
    <property type="match status" value="1"/>
</dbReference>
<evidence type="ECO:0000313" key="4">
    <source>
        <dbReference type="Proteomes" id="UP000011531"/>
    </source>
</evidence>
<dbReference type="EMBL" id="AOIA01000071">
    <property type="protein sequence ID" value="ELY62164.1"/>
    <property type="molecule type" value="Genomic_DNA"/>
</dbReference>
<organism evidence="3 4">
    <name type="scientific">Natronococcus jeotgali DSM 18795</name>
    <dbReference type="NCBI Taxonomy" id="1227498"/>
    <lineage>
        <taxon>Archaea</taxon>
        <taxon>Methanobacteriati</taxon>
        <taxon>Methanobacteriota</taxon>
        <taxon>Stenosarchaea group</taxon>
        <taxon>Halobacteria</taxon>
        <taxon>Halobacteriales</taxon>
        <taxon>Natrialbaceae</taxon>
        <taxon>Natronococcus</taxon>
    </lineage>
</organism>
<dbReference type="InterPro" id="IPR038721">
    <property type="entry name" value="IS701-like_DDE_dom"/>
</dbReference>
<protein>
    <submittedName>
        <fullName evidence="3">Transposase</fullName>
    </submittedName>
</protein>
<name>L9XK61_9EURY</name>
<sequence length="486" mass="54573">MSSVLPHNNVAARNFLTPFKSAFTTRLDGSTWPHWERTWIHADQYFRALLRPGKRKSITGLASRVGADQERLERFVRESVWEPAAVQDQLRATVPDAMDGPDAAIIVDGMGIPKQGHHSVGVGSQWCGATTSVDNCQVTINCTLARPGADRNADQRTWPLGSRLYLPKEWTGEGETVYDSQQQREQYAQRRADAAIPSDISHQPKYDIAADLIERAVDADIEHACVLGDANFGRRSSFRERLRKLGEPYVLALETGGLHVVAESAPVLEPGPTDKRGPPRQYHTVPDDVDPEPAADIADQLEDDDWTELTWNEGTNGDLTGSFYRKRVRVCTDAYFGRVGEETGWLLLQRDHHSGTNDGEGELAAWLCWGLDESSLDDLVEWAHLRWTIEQYHRDIKQVLGADEFQGRTWRGFNHHMAVVMLTQAFVATHRLETGEDNGGFDSFEEVTRLLVRTAAIQRLMDEHGLDRTTAETIGTDMLRGFSEWS</sequence>
<gene>
    <name evidence="3" type="ORF">C492_08405</name>
</gene>
<dbReference type="OrthoDB" id="194318at2157"/>
<dbReference type="NCBIfam" id="NF033540">
    <property type="entry name" value="transpos_IS701"/>
    <property type="match status" value="1"/>
</dbReference>
<comment type="caution">
    <text evidence="3">The sequence shown here is derived from an EMBL/GenBank/DDBJ whole genome shotgun (WGS) entry which is preliminary data.</text>
</comment>
<reference evidence="3 4" key="1">
    <citation type="journal article" date="2014" name="PLoS Genet.">
        <title>Phylogenetically driven sequencing of extremely halophilic archaea reveals strategies for static and dynamic osmo-response.</title>
        <authorList>
            <person name="Becker E.A."/>
            <person name="Seitzer P.M."/>
            <person name="Tritt A."/>
            <person name="Larsen D."/>
            <person name="Krusor M."/>
            <person name="Yao A.I."/>
            <person name="Wu D."/>
            <person name="Madern D."/>
            <person name="Eisen J.A."/>
            <person name="Darling A.E."/>
            <person name="Facciotti M.T."/>
        </authorList>
    </citation>
    <scope>NUCLEOTIDE SEQUENCE [LARGE SCALE GENOMIC DNA]</scope>
    <source>
        <strain evidence="3 4">DSM 18795</strain>
    </source>
</reference>
<keyword evidence="4" id="KW-1185">Reference proteome</keyword>
<evidence type="ECO:0000259" key="2">
    <source>
        <dbReference type="Pfam" id="PF13546"/>
    </source>
</evidence>
<accession>L9XK61</accession>
<evidence type="ECO:0000256" key="1">
    <source>
        <dbReference type="SAM" id="MobiDB-lite"/>
    </source>
</evidence>
<dbReference type="RefSeq" id="WP_008422284.1">
    <property type="nucleotide sequence ID" value="NZ_AOIA01000071.1"/>
</dbReference>
<dbReference type="PANTHER" id="PTHR33627:SF1">
    <property type="entry name" value="TRANSPOSASE"/>
    <property type="match status" value="1"/>
</dbReference>
<dbReference type="InterPro" id="IPR012337">
    <property type="entry name" value="RNaseH-like_sf"/>
</dbReference>
<dbReference type="PANTHER" id="PTHR33627">
    <property type="entry name" value="TRANSPOSASE"/>
    <property type="match status" value="1"/>
</dbReference>
<feature type="region of interest" description="Disordered" evidence="1">
    <location>
        <begin position="267"/>
        <end position="292"/>
    </location>
</feature>
<proteinExistence type="predicted"/>
<evidence type="ECO:0000313" key="3">
    <source>
        <dbReference type="EMBL" id="ELY62164.1"/>
    </source>
</evidence>
<dbReference type="Proteomes" id="UP000011531">
    <property type="component" value="Unassembled WGS sequence"/>
</dbReference>
<dbReference type="InterPro" id="IPR039365">
    <property type="entry name" value="IS701-like"/>
</dbReference>
<dbReference type="Pfam" id="PF13546">
    <property type="entry name" value="DDE_5"/>
    <property type="match status" value="1"/>
</dbReference>
<feature type="domain" description="Transposase IS701-like DDE" evidence="2">
    <location>
        <begin position="37"/>
        <end position="317"/>
    </location>
</feature>
<dbReference type="AlphaFoldDB" id="L9XK61"/>